<dbReference type="RefSeq" id="WP_132777491.1">
    <property type="nucleotide sequence ID" value="NZ_SMBZ01000016.1"/>
</dbReference>
<organism evidence="2 3">
    <name type="scientific">Sphingobacterium alimentarium</name>
    <dbReference type="NCBI Taxonomy" id="797292"/>
    <lineage>
        <taxon>Bacteria</taxon>
        <taxon>Pseudomonadati</taxon>
        <taxon>Bacteroidota</taxon>
        <taxon>Sphingobacteriia</taxon>
        <taxon>Sphingobacteriales</taxon>
        <taxon>Sphingobacteriaceae</taxon>
        <taxon>Sphingobacterium</taxon>
    </lineage>
</organism>
<dbReference type="InterPro" id="IPR040756">
    <property type="entry name" value="Peptidase_M61_N"/>
</dbReference>
<dbReference type="EMBL" id="SMBZ01000016">
    <property type="protein sequence ID" value="TCV14131.1"/>
    <property type="molecule type" value="Genomic_DNA"/>
</dbReference>
<dbReference type="InterPro" id="IPR027268">
    <property type="entry name" value="Peptidase_M4/M1_CTD_sf"/>
</dbReference>
<dbReference type="GO" id="GO:0008237">
    <property type="term" value="F:metallopeptidase activity"/>
    <property type="evidence" value="ECO:0007669"/>
    <property type="project" value="UniProtKB-KW"/>
</dbReference>
<dbReference type="Pfam" id="PF17899">
    <property type="entry name" value="Peptidase_M61_N"/>
    <property type="match status" value="1"/>
</dbReference>
<keyword evidence="2" id="KW-0645">Protease</keyword>
<dbReference type="OrthoDB" id="9778516at2"/>
<dbReference type="InterPro" id="IPR036034">
    <property type="entry name" value="PDZ_sf"/>
</dbReference>
<dbReference type="Proteomes" id="UP000295197">
    <property type="component" value="Unassembled WGS sequence"/>
</dbReference>
<gene>
    <name evidence="2" type="ORF">EDC17_101636</name>
</gene>
<keyword evidence="3" id="KW-1185">Reference proteome</keyword>
<dbReference type="SMART" id="SM00228">
    <property type="entry name" value="PDZ"/>
    <property type="match status" value="1"/>
</dbReference>
<dbReference type="AlphaFoldDB" id="A0A4R3VYB4"/>
<keyword evidence="2" id="KW-0482">Metalloprotease</keyword>
<sequence>MKKSIFFELSFSEPQAHYVDVRMSISGFQEKEYIDIKMPVWAPGSYLIREYAKNVEKIKFSSPARAVTAEKIAKNTWRIYNPSEHIEVSYAVYGFEVSVRTSFIDASRAFLSPVGTFMYIDGYLDLETSVHIDLFPSWNKISTGLQKTSETNTFYAPNFDILFDSPIEIGTQDTWTFDVDGILHECAMVGEADYDKERLTEDITTIVREENKIWGSNPNYYYLIITHNYQNSNGGLEHLNSTVLSTSRFNYAQPTAYKNYLSLVAHEYFHLWHVKRLRPKALGPFNYDAENYTTGLWIIEGFTSYYDNLIIRRCGIFDEYEYLQKLAVDFNTVYNRPGYLLQSAAASSFDTWIKQYRPDENSHNVAISYYNKGAMHAVAMDIKIIAASQGTKCLDDVMRAAYEHFYLIENRGFEEDEFQALAERVTGVDLSDIFTAAHHAEEVDYNQYFHLVGYEIIDKAEEQNYLTLGIKVGSNEGHTVIKNVDRDSAAWISGLNVGDELIAINNHRIEINGKAIEYVLAHASAGDTVNILISRDGLIKEIPVKLIASDKKSYSIQRREIATDEERRLGNIWLSIKDYLVHDKKYNHLIIR</sequence>
<comment type="caution">
    <text evidence="2">The sequence shown here is derived from an EMBL/GenBank/DDBJ whole genome shotgun (WGS) entry which is preliminary data.</text>
</comment>
<dbReference type="Pfam" id="PF05299">
    <property type="entry name" value="Peptidase_M61"/>
    <property type="match status" value="1"/>
</dbReference>
<accession>A0A4R3VYB4</accession>
<evidence type="ECO:0000313" key="2">
    <source>
        <dbReference type="EMBL" id="TCV14131.1"/>
    </source>
</evidence>
<dbReference type="InterPro" id="IPR001478">
    <property type="entry name" value="PDZ"/>
</dbReference>
<dbReference type="Gene3D" id="1.10.390.10">
    <property type="entry name" value="Neutral Protease Domain 2"/>
    <property type="match status" value="1"/>
</dbReference>
<proteinExistence type="predicted"/>
<feature type="domain" description="PDZ" evidence="1">
    <location>
        <begin position="457"/>
        <end position="537"/>
    </location>
</feature>
<dbReference type="PIRSF" id="PIRSF016493">
    <property type="entry name" value="Glycyl_aminpptds"/>
    <property type="match status" value="1"/>
</dbReference>
<protein>
    <submittedName>
        <fullName evidence="2">Putative metalloprotease with PDZ domain</fullName>
    </submittedName>
</protein>
<dbReference type="InterPro" id="IPR024191">
    <property type="entry name" value="Peptidase_M61"/>
</dbReference>
<dbReference type="SUPFAM" id="SSF55486">
    <property type="entry name" value="Metalloproteases ('zincins'), catalytic domain"/>
    <property type="match status" value="1"/>
</dbReference>
<dbReference type="GO" id="GO:0006508">
    <property type="term" value="P:proteolysis"/>
    <property type="evidence" value="ECO:0007669"/>
    <property type="project" value="UniProtKB-KW"/>
</dbReference>
<name>A0A4R3VYB4_9SPHI</name>
<dbReference type="Pfam" id="PF13180">
    <property type="entry name" value="PDZ_2"/>
    <property type="match status" value="1"/>
</dbReference>
<dbReference type="PROSITE" id="PS50106">
    <property type="entry name" value="PDZ"/>
    <property type="match status" value="1"/>
</dbReference>
<dbReference type="SUPFAM" id="SSF50156">
    <property type="entry name" value="PDZ domain-like"/>
    <property type="match status" value="1"/>
</dbReference>
<dbReference type="Gene3D" id="2.60.40.3650">
    <property type="match status" value="1"/>
</dbReference>
<evidence type="ECO:0000259" key="1">
    <source>
        <dbReference type="PROSITE" id="PS50106"/>
    </source>
</evidence>
<keyword evidence="2" id="KW-0378">Hydrolase</keyword>
<dbReference type="Gene3D" id="2.30.42.10">
    <property type="match status" value="1"/>
</dbReference>
<dbReference type="InterPro" id="IPR007963">
    <property type="entry name" value="Peptidase_M61_catalytic"/>
</dbReference>
<reference evidence="2 3" key="1">
    <citation type="submission" date="2019-03" db="EMBL/GenBank/DDBJ databases">
        <title>Genomic Encyclopedia of Type Strains, Phase IV (KMG-IV): sequencing the most valuable type-strain genomes for metagenomic binning, comparative biology and taxonomic classification.</title>
        <authorList>
            <person name="Goeker M."/>
        </authorList>
    </citation>
    <scope>NUCLEOTIDE SEQUENCE [LARGE SCALE GENOMIC DNA]</scope>
    <source>
        <strain evidence="2 3">DSM 22362</strain>
    </source>
</reference>
<evidence type="ECO:0000313" key="3">
    <source>
        <dbReference type="Proteomes" id="UP000295197"/>
    </source>
</evidence>